<organism evidence="3 4">
    <name type="scientific">Eragrostis curvula</name>
    <name type="common">weeping love grass</name>
    <dbReference type="NCBI Taxonomy" id="38414"/>
    <lineage>
        <taxon>Eukaryota</taxon>
        <taxon>Viridiplantae</taxon>
        <taxon>Streptophyta</taxon>
        <taxon>Embryophyta</taxon>
        <taxon>Tracheophyta</taxon>
        <taxon>Spermatophyta</taxon>
        <taxon>Magnoliopsida</taxon>
        <taxon>Liliopsida</taxon>
        <taxon>Poales</taxon>
        <taxon>Poaceae</taxon>
        <taxon>PACMAD clade</taxon>
        <taxon>Chloridoideae</taxon>
        <taxon>Eragrostideae</taxon>
        <taxon>Eragrostidinae</taxon>
        <taxon>Eragrostis</taxon>
    </lineage>
</organism>
<comment type="caution">
    <text evidence="3">The sequence shown here is derived from an EMBL/GenBank/DDBJ whole genome shotgun (WGS) entry which is preliminary data.</text>
</comment>
<dbReference type="SUPFAM" id="SSF117281">
    <property type="entry name" value="Kelch motif"/>
    <property type="match status" value="1"/>
</dbReference>
<keyword evidence="4" id="KW-1185">Reference proteome</keyword>
<dbReference type="Gene3D" id="2.120.10.80">
    <property type="entry name" value="Kelch-type beta propeller"/>
    <property type="match status" value="1"/>
</dbReference>
<dbReference type="InterPro" id="IPR015915">
    <property type="entry name" value="Kelch-typ_b-propeller"/>
</dbReference>
<dbReference type="PANTHER" id="PTHR46093:SF8">
    <property type="entry name" value="KELCH MOTIF FAMILY PROTEIN, EXPRESSED"/>
    <property type="match status" value="1"/>
</dbReference>
<reference evidence="3 4" key="1">
    <citation type="journal article" date="2019" name="Sci. Rep.">
        <title>A high-quality genome of Eragrostis curvula grass provides insights into Poaceae evolution and supports new strategies to enhance forage quality.</title>
        <authorList>
            <person name="Carballo J."/>
            <person name="Santos B.A.C.M."/>
            <person name="Zappacosta D."/>
            <person name="Garbus I."/>
            <person name="Selva J.P."/>
            <person name="Gallo C.A."/>
            <person name="Diaz A."/>
            <person name="Albertini E."/>
            <person name="Caccamo M."/>
            <person name="Echenique V."/>
        </authorList>
    </citation>
    <scope>NUCLEOTIDE SEQUENCE [LARGE SCALE GENOMIC DNA]</scope>
    <source>
        <strain evidence="4">cv. Victoria</strain>
        <tissue evidence="3">Leaf</tissue>
    </source>
</reference>
<dbReference type="AlphaFoldDB" id="A0A5J9WP38"/>
<dbReference type="Gramene" id="TVU49948">
    <property type="protein sequence ID" value="TVU49948"/>
    <property type="gene ID" value="EJB05_01295"/>
</dbReference>
<dbReference type="OrthoDB" id="1935729at2759"/>
<dbReference type="Pfam" id="PF01344">
    <property type="entry name" value="Kelch_1"/>
    <property type="match status" value="1"/>
</dbReference>
<evidence type="ECO:0000313" key="3">
    <source>
        <dbReference type="EMBL" id="TVU49948.1"/>
    </source>
</evidence>
<name>A0A5J9WP38_9POAL</name>
<gene>
    <name evidence="3" type="ORF">EJB05_01295</name>
</gene>
<evidence type="ECO:0000256" key="2">
    <source>
        <dbReference type="ARBA" id="ARBA00022737"/>
    </source>
</evidence>
<sequence>MFCFLCQRDDVITTSVSVRADDLSYRCSSDTFDLDSRGFNISENWGVLPTEGDKPIPRFYHAAAIVGSKMVVIGGDSGRNLLDDTKILDLEKLTWDSAASKVCPSPSGHSTKLPACKGHCLV</sequence>
<protein>
    <submittedName>
        <fullName evidence="3">Uncharacterized protein</fullName>
    </submittedName>
</protein>
<evidence type="ECO:0000256" key="1">
    <source>
        <dbReference type="ARBA" id="ARBA00022441"/>
    </source>
</evidence>
<dbReference type="EMBL" id="RWGY01000002">
    <property type="protein sequence ID" value="TVU49948.1"/>
    <property type="molecule type" value="Genomic_DNA"/>
</dbReference>
<accession>A0A5J9WP38</accession>
<dbReference type="PANTHER" id="PTHR46093">
    <property type="entry name" value="ACYL-COA-BINDING DOMAIN-CONTAINING PROTEIN 5"/>
    <property type="match status" value="1"/>
</dbReference>
<keyword evidence="2" id="KW-0677">Repeat</keyword>
<dbReference type="InterPro" id="IPR006652">
    <property type="entry name" value="Kelch_1"/>
</dbReference>
<keyword evidence="1" id="KW-0880">Kelch repeat</keyword>
<proteinExistence type="predicted"/>
<dbReference type="Proteomes" id="UP000324897">
    <property type="component" value="Chromosome 6"/>
</dbReference>
<evidence type="ECO:0000313" key="4">
    <source>
        <dbReference type="Proteomes" id="UP000324897"/>
    </source>
</evidence>